<feature type="region of interest" description="Disordered" evidence="1">
    <location>
        <begin position="295"/>
        <end position="378"/>
    </location>
</feature>
<feature type="compositionally biased region" description="Low complexity" evidence="1">
    <location>
        <begin position="369"/>
        <end position="378"/>
    </location>
</feature>
<evidence type="ECO:0000313" key="2">
    <source>
        <dbReference type="EMBL" id="MET4759221.1"/>
    </source>
</evidence>
<evidence type="ECO:0000256" key="1">
    <source>
        <dbReference type="SAM" id="MobiDB-lite"/>
    </source>
</evidence>
<name>A0ABV2SN80_9GAMM</name>
<organism evidence="2 3">
    <name type="scientific">Endozoicomonas lisbonensis</name>
    <dbReference type="NCBI Taxonomy" id="3120522"/>
    <lineage>
        <taxon>Bacteria</taxon>
        <taxon>Pseudomonadati</taxon>
        <taxon>Pseudomonadota</taxon>
        <taxon>Gammaproteobacteria</taxon>
        <taxon>Oceanospirillales</taxon>
        <taxon>Endozoicomonadaceae</taxon>
        <taxon>Endozoicomonas</taxon>
    </lineage>
</organism>
<accession>A0ABV2SN80</accession>
<dbReference type="EMBL" id="JBEWTB010000002">
    <property type="protein sequence ID" value="MET4759221.1"/>
    <property type="molecule type" value="Genomic_DNA"/>
</dbReference>
<feature type="compositionally biased region" description="Polar residues" evidence="1">
    <location>
        <begin position="627"/>
        <end position="637"/>
    </location>
</feature>
<comment type="caution">
    <text evidence="2">The sequence shown here is derived from an EMBL/GenBank/DDBJ whole genome shotgun (WGS) entry which is preliminary data.</text>
</comment>
<gene>
    <name evidence="2" type="ORF">V5J35_004413</name>
</gene>
<dbReference type="RefSeq" id="WP_354009230.1">
    <property type="nucleotide sequence ID" value="NZ_JBEWTA010000001.1"/>
</dbReference>
<protein>
    <submittedName>
        <fullName evidence="2">Uncharacterized protein</fullName>
    </submittedName>
</protein>
<evidence type="ECO:0000313" key="3">
    <source>
        <dbReference type="Proteomes" id="UP001549366"/>
    </source>
</evidence>
<proteinExistence type="predicted"/>
<keyword evidence="3" id="KW-1185">Reference proteome</keyword>
<reference evidence="2 3" key="1">
    <citation type="submission" date="2024-06" db="EMBL/GenBank/DDBJ databases">
        <title>Genomic Encyclopedia of Type Strains, Phase V (KMG-V): Genome sequencing to study the core and pangenomes of soil and plant-associated prokaryotes.</title>
        <authorList>
            <person name="Whitman W."/>
        </authorList>
    </citation>
    <scope>NUCLEOTIDE SEQUENCE [LARGE SCALE GENOMIC DNA]</scope>
    <source>
        <strain evidence="2 3">NE40</strain>
    </source>
</reference>
<feature type="compositionally biased region" description="Low complexity" evidence="1">
    <location>
        <begin position="323"/>
        <end position="351"/>
    </location>
</feature>
<dbReference type="Proteomes" id="UP001549366">
    <property type="component" value="Unassembled WGS sequence"/>
</dbReference>
<feature type="region of interest" description="Disordered" evidence="1">
    <location>
        <begin position="610"/>
        <end position="637"/>
    </location>
</feature>
<sequence>MTNAYLPGRRTFLLRLMPLLRLIKAVVSWGALTAGYSGYCSGSAVTGETRFLSHQHGMHLPNPAGDLNLPMSPSVKLPQTSAVKKVTLSPWFEIPAWLWSQVLPGGTGFSETSTDSSDACQIEVSPSGDVDLVSLLQATPEYCQISLFPGTYLINEPLMLKQGQKLFGVVAEAGQEVLAGNSVKALGFSVIPAAPEKQDGPSENQVSQLVANRLGAVGSDTGAMPVIQINDPFAANILVRLSEKSEVSNLALNLRGVGIEAGQSCHTPLDTLSADVRLSGILMIDGAPCSTSIVSNRSGLHPKSVPGNGNGTGHSPRKSAREAGASQAPAGSSRRASQGSANAGYSSSASGSGSGSGGDEGDEDKNNKKNSNNKNGDYQTFQASMTFQEMLFRLWQLTRRNPRMLEDAARILDQLSVSDSSFESLSGYFIFALSDRGFLSAPAQSARQAVTAMTRDEVDSFLLDSHFFASPFLYAFSVASDTNFEVLYHSRVAPEVMARFSHLFRLEPKYRSIPDLRHQVRQGSTTAPGSAKLPRRAAVVTPRPGISQAHSYGCLNLNTLCDVEDSASSATGPVHYTTKKADEIIRELTGKKNDIDKRQKKKLMSRVKHLLLPTKSGNKPSKKNRAAESQDSSNNSEFSPIISSMLRSTGGWVELSNMLTTLLPTASDVALFGRHIIEVSNRTIQNRTLFPFTTASDRLDVPPSKQLLWMLYQLTQQLSHIGDRRAPDLISLALELTLSEADRLTLGELLKDWHSRFLGHLETDL</sequence>